<accession>A0ABS0KUJ0</accession>
<evidence type="ECO:0000259" key="1">
    <source>
        <dbReference type="Pfam" id="PF20661"/>
    </source>
</evidence>
<dbReference type="GeneID" id="300410191"/>
<dbReference type="Proteomes" id="UP000608450">
    <property type="component" value="Unassembled WGS sequence"/>
</dbReference>
<keyword evidence="3" id="KW-1185">Reference proteome</keyword>
<feature type="domain" description="Transcriptional regulator SutA RNAP-binding" evidence="1">
    <location>
        <begin position="8"/>
        <end position="33"/>
    </location>
</feature>
<name>A0ABS0KUJ0_PSENT</name>
<reference evidence="2 3" key="1">
    <citation type="submission" date="2020-11" db="EMBL/GenBank/DDBJ databases">
        <title>Enhanced detection system for hospital associated transmission using whole genome sequencing surveillance.</title>
        <authorList>
            <person name="Harrison L.H."/>
            <person name="Van Tyne D."/>
            <person name="Marsh J.W."/>
            <person name="Griffith M.P."/>
            <person name="Snyder D.J."/>
            <person name="Cooper V.S."/>
            <person name="Mustapha M."/>
        </authorList>
    </citation>
    <scope>NUCLEOTIDE SEQUENCE [LARGE SCALE GENOMIC DNA]</scope>
    <source>
        <strain evidence="2 3">PSA00705</strain>
    </source>
</reference>
<proteinExistence type="predicted"/>
<sequence>MTDSQLIRERSELDEKIAAFLSQGGEIQEIPVGQLAVKVEKKSQWAKSDSKKPAA</sequence>
<comment type="caution">
    <text evidence="2">The sequence shown here is derived from an EMBL/GenBank/DDBJ whole genome shotgun (WGS) entry which is preliminary data.</text>
</comment>
<gene>
    <name evidence="2" type="ORF">I5I61_29530</name>
</gene>
<dbReference type="Pfam" id="PF20661">
    <property type="entry name" value="SutA-RBD"/>
    <property type="match status" value="1"/>
</dbReference>
<protein>
    <recommendedName>
        <fullName evidence="1">Transcriptional regulator SutA RNAP-binding domain-containing protein</fullName>
    </recommendedName>
</protein>
<dbReference type="RefSeq" id="WP_164488257.1">
    <property type="nucleotide sequence ID" value="NZ_CP049140.1"/>
</dbReference>
<dbReference type="InterPro" id="IPR049191">
    <property type="entry name" value="SutA_RBD"/>
</dbReference>
<evidence type="ECO:0000313" key="2">
    <source>
        <dbReference type="EMBL" id="MBG6291618.1"/>
    </source>
</evidence>
<dbReference type="EMBL" id="JADTFC010000127">
    <property type="protein sequence ID" value="MBG6291618.1"/>
    <property type="molecule type" value="Genomic_DNA"/>
</dbReference>
<evidence type="ECO:0000313" key="3">
    <source>
        <dbReference type="Proteomes" id="UP000608450"/>
    </source>
</evidence>
<organism evidence="2 3">
    <name type="scientific">Pseudomonas nitroreducens</name>
    <dbReference type="NCBI Taxonomy" id="46680"/>
    <lineage>
        <taxon>Bacteria</taxon>
        <taxon>Pseudomonadati</taxon>
        <taxon>Pseudomonadota</taxon>
        <taxon>Gammaproteobacteria</taxon>
        <taxon>Pseudomonadales</taxon>
        <taxon>Pseudomonadaceae</taxon>
        <taxon>Pseudomonas</taxon>
    </lineage>
</organism>